<evidence type="ECO:0000313" key="2">
    <source>
        <dbReference type="Proteomes" id="UP000027821"/>
    </source>
</evidence>
<dbReference type="EMBL" id="JMIH01000014">
    <property type="protein sequence ID" value="KEO74975.1"/>
    <property type="molecule type" value="Genomic_DNA"/>
</dbReference>
<sequence length="69" mass="7597">MTAFPTKIIISLFTDHKGIKESTISISLYVLNYLASIVGSKCLLASIIKTKAPPFGKASKLDFNNLYFI</sequence>
<dbReference type="AlphaFoldDB" id="A0A074L3A0"/>
<comment type="caution">
    <text evidence="1">The sequence shown here is derived from an EMBL/GenBank/DDBJ whole genome shotgun (WGS) entry which is preliminary data.</text>
</comment>
<reference evidence="1 2" key="1">
    <citation type="submission" date="2014-04" db="EMBL/GenBank/DDBJ databases">
        <title>Characterization and application of a salt tolerant electro-active bacterium.</title>
        <authorList>
            <person name="Yang L."/>
            <person name="Wei S."/>
            <person name="Tay Q.X.M."/>
        </authorList>
    </citation>
    <scope>NUCLEOTIDE SEQUENCE [LARGE SCALE GENOMIC DNA]</scope>
    <source>
        <strain evidence="1 2">LY1</strain>
    </source>
</reference>
<name>A0A074L3A0_9BACT</name>
<keyword evidence="2" id="KW-1185">Reference proteome</keyword>
<evidence type="ECO:0000313" key="1">
    <source>
        <dbReference type="EMBL" id="KEO74975.1"/>
    </source>
</evidence>
<dbReference type="Proteomes" id="UP000027821">
    <property type="component" value="Unassembled WGS sequence"/>
</dbReference>
<proteinExistence type="predicted"/>
<accession>A0A074L3A0</accession>
<organism evidence="1 2">
    <name type="scientific">Anditalea andensis</name>
    <dbReference type="NCBI Taxonomy" id="1048983"/>
    <lineage>
        <taxon>Bacteria</taxon>
        <taxon>Pseudomonadati</taxon>
        <taxon>Bacteroidota</taxon>
        <taxon>Cytophagia</taxon>
        <taxon>Cytophagales</taxon>
        <taxon>Cytophagaceae</taxon>
        <taxon>Anditalea</taxon>
    </lineage>
</organism>
<gene>
    <name evidence="1" type="ORF">EL17_04670</name>
</gene>
<protein>
    <submittedName>
        <fullName evidence="1">Uncharacterized protein</fullName>
    </submittedName>
</protein>